<dbReference type="EMBL" id="BMAW01099898">
    <property type="protein sequence ID" value="GFS92213.1"/>
    <property type="molecule type" value="Genomic_DNA"/>
</dbReference>
<evidence type="ECO:0000313" key="2">
    <source>
        <dbReference type="EMBL" id="GFS92213.1"/>
    </source>
</evidence>
<sequence>MQLRKISQKMEKTTSGACSSGTIHPVPNEPNVPVPLPSTAFPVIPSDLDHPQDQGFNTEYEPSEADSPQPFSLVECNDLTIYLGLTKEVVELLGSR</sequence>
<reference evidence="2" key="1">
    <citation type="submission" date="2020-08" db="EMBL/GenBank/DDBJ databases">
        <title>Multicomponent nature underlies the extraordinary mechanical properties of spider dragline silk.</title>
        <authorList>
            <person name="Kono N."/>
            <person name="Nakamura H."/>
            <person name="Mori M."/>
            <person name="Yoshida Y."/>
            <person name="Ohtoshi R."/>
            <person name="Malay A.D."/>
            <person name="Moran D.A.P."/>
            <person name="Tomita M."/>
            <person name="Numata K."/>
            <person name="Arakawa K."/>
        </authorList>
    </citation>
    <scope>NUCLEOTIDE SEQUENCE</scope>
</reference>
<proteinExistence type="predicted"/>
<protein>
    <submittedName>
        <fullName evidence="2">Uncharacterized protein</fullName>
    </submittedName>
</protein>
<keyword evidence="3" id="KW-1185">Reference proteome</keyword>
<dbReference type="Proteomes" id="UP000887013">
    <property type="component" value="Unassembled WGS sequence"/>
</dbReference>
<evidence type="ECO:0000313" key="3">
    <source>
        <dbReference type="Proteomes" id="UP000887013"/>
    </source>
</evidence>
<comment type="caution">
    <text evidence="2">The sequence shown here is derived from an EMBL/GenBank/DDBJ whole genome shotgun (WGS) entry which is preliminary data.</text>
</comment>
<gene>
    <name evidence="2" type="ORF">NPIL_374351</name>
</gene>
<dbReference type="AlphaFoldDB" id="A0A8X6N3I0"/>
<accession>A0A8X6N3I0</accession>
<evidence type="ECO:0000256" key="1">
    <source>
        <dbReference type="SAM" id="MobiDB-lite"/>
    </source>
</evidence>
<feature type="compositionally biased region" description="Pro residues" evidence="1">
    <location>
        <begin position="27"/>
        <end position="36"/>
    </location>
</feature>
<feature type="compositionally biased region" description="Polar residues" evidence="1">
    <location>
        <begin position="13"/>
        <end position="22"/>
    </location>
</feature>
<name>A0A8X6N3I0_NEPPI</name>
<organism evidence="2 3">
    <name type="scientific">Nephila pilipes</name>
    <name type="common">Giant wood spider</name>
    <name type="synonym">Nephila maculata</name>
    <dbReference type="NCBI Taxonomy" id="299642"/>
    <lineage>
        <taxon>Eukaryota</taxon>
        <taxon>Metazoa</taxon>
        <taxon>Ecdysozoa</taxon>
        <taxon>Arthropoda</taxon>
        <taxon>Chelicerata</taxon>
        <taxon>Arachnida</taxon>
        <taxon>Araneae</taxon>
        <taxon>Araneomorphae</taxon>
        <taxon>Entelegynae</taxon>
        <taxon>Araneoidea</taxon>
        <taxon>Nephilidae</taxon>
        <taxon>Nephila</taxon>
    </lineage>
</organism>
<feature type="region of interest" description="Disordered" evidence="1">
    <location>
        <begin position="1"/>
        <end position="69"/>
    </location>
</feature>